<name>A0A2P4QKE1_RHIID</name>
<evidence type="ECO:0000313" key="2">
    <source>
        <dbReference type="EMBL" id="POG78104.1"/>
    </source>
</evidence>
<keyword evidence="1" id="KW-0472">Membrane</keyword>
<keyword evidence="1" id="KW-1133">Transmembrane helix</keyword>
<dbReference type="AlphaFoldDB" id="A0A2P4QKE1"/>
<comment type="caution">
    <text evidence="2">The sequence shown here is derived from an EMBL/GenBank/DDBJ whole genome shotgun (WGS) entry which is preliminary data.</text>
</comment>
<organism evidence="2 3">
    <name type="scientific">Rhizophagus irregularis (strain DAOM 181602 / DAOM 197198 / MUCL 43194)</name>
    <name type="common">Arbuscular mycorrhizal fungus</name>
    <name type="synonym">Glomus intraradices</name>
    <dbReference type="NCBI Taxonomy" id="747089"/>
    <lineage>
        <taxon>Eukaryota</taxon>
        <taxon>Fungi</taxon>
        <taxon>Fungi incertae sedis</taxon>
        <taxon>Mucoromycota</taxon>
        <taxon>Glomeromycotina</taxon>
        <taxon>Glomeromycetes</taxon>
        <taxon>Glomerales</taxon>
        <taxon>Glomeraceae</taxon>
        <taxon>Rhizophagus</taxon>
    </lineage>
</organism>
<sequence>MVCIIFIPWPTGTTSIVWNSSRHVTSSDLYYVFSNDFTIMYRSYGFKLVILIIAIHFLLTSSSLTS</sequence>
<accession>A0A2P4QKE1</accession>
<feature type="transmembrane region" description="Helical" evidence="1">
    <location>
        <begin position="39"/>
        <end position="59"/>
    </location>
</feature>
<evidence type="ECO:0000313" key="3">
    <source>
        <dbReference type="Proteomes" id="UP000018888"/>
    </source>
</evidence>
<keyword evidence="1" id="KW-0812">Transmembrane</keyword>
<reference evidence="2 3" key="2">
    <citation type="journal article" date="2018" name="New Phytol.">
        <title>High intraspecific genome diversity in the model arbuscular mycorrhizal symbiont Rhizophagus irregularis.</title>
        <authorList>
            <person name="Chen E.C.H."/>
            <person name="Morin E."/>
            <person name="Beaudet D."/>
            <person name="Noel J."/>
            <person name="Yildirir G."/>
            <person name="Ndikumana S."/>
            <person name="Charron P."/>
            <person name="St-Onge C."/>
            <person name="Giorgi J."/>
            <person name="Kruger M."/>
            <person name="Marton T."/>
            <person name="Ropars J."/>
            <person name="Grigoriev I.V."/>
            <person name="Hainaut M."/>
            <person name="Henrissat B."/>
            <person name="Roux C."/>
            <person name="Martin F."/>
            <person name="Corradi N."/>
        </authorList>
    </citation>
    <scope>NUCLEOTIDE SEQUENCE [LARGE SCALE GENOMIC DNA]</scope>
    <source>
        <strain evidence="2 3">DAOM 197198</strain>
    </source>
</reference>
<proteinExistence type="predicted"/>
<protein>
    <submittedName>
        <fullName evidence="2">Uncharacterized protein</fullName>
    </submittedName>
</protein>
<dbReference type="Proteomes" id="UP000018888">
    <property type="component" value="Unassembled WGS sequence"/>
</dbReference>
<evidence type="ECO:0000256" key="1">
    <source>
        <dbReference type="SAM" id="Phobius"/>
    </source>
</evidence>
<gene>
    <name evidence="2" type="ORF">GLOIN_2v1542011</name>
</gene>
<reference evidence="2 3" key="1">
    <citation type="journal article" date="2013" name="Proc. Natl. Acad. Sci. U.S.A.">
        <title>Genome of an arbuscular mycorrhizal fungus provides insight into the oldest plant symbiosis.</title>
        <authorList>
            <person name="Tisserant E."/>
            <person name="Malbreil M."/>
            <person name="Kuo A."/>
            <person name="Kohler A."/>
            <person name="Symeonidi A."/>
            <person name="Balestrini R."/>
            <person name="Charron P."/>
            <person name="Duensing N."/>
            <person name="Frei Dit Frey N."/>
            <person name="Gianinazzi-Pearson V."/>
            <person name="Gilbert L.B."/>
            <person name="Handa Y."/>
            <person name="Herr J.R."/>
            <person name="Hijri M."/>
            <person name="Koul R."/>
            <person name="Kawaguchi M."/>
            <person name="Krajinski F."/>
            <person name="Lammers P.J."/>
            <person name="Masclaux F.G."/>
            <person name="Murat C."/>
            <person name="Morin E."/>
            <person name="Ndikumana S."/>
            <person name="Pagni M."/>
            <person name="Petitpierre D."/>
            <person name="Requena N."/>
            <person name="Rosikiewicz P."/>
            <person name="Riley R."/>
            <person name="Saito K."/>
            <person name="San Clemente H."/>
            <person name="Shapiro H."/>
            <person name="van Tuinen D."/>
            <person name="Becard G."/>
            <person name="Bonfante P."/>
            <person name="Paszkowski U."/>
            <person name="Shachar-Hill Y.Y."/>
            <person name="Tuskan G.A."/>
            <person name="Young P.W."/>
            <person name="Sanders I.R."/>
            <person name="Henrissat B."/>
            <person name="Rensing S.A."/>
            <person name="Grigoriev I.V."/>
            <person name="Corradi N."/>
            <person name="Roux C."/>
            <person name="Martin F."/>
        </authorList>
    </citation>
    <scope>NUCLEOTIDE SEQUENCE [LARGE SCALE GENOMIC DNA]</scope>
    <source>
        <strain evidence="2 3">DAOM 197198</strain>
    </source>
</reference>
<keyword evidence="3" id="KW-1185">Reference proteome</keyword>
<dbReference type="EMBL" id="AUPC02000035">
    <property type="protein sequence ID" value="POG78104.1"/>
    <property type="molecule type" value="Genomic_DNA"/>
</dbReference>